<dbReference type="GO" id="GO:0009411">
    <property type="term" value="P:response to UV"/>
    <property type="evidence" value="ECO:0007669"/>
    <property type="project" value="UniProtKB-ARBA"/>
</dbReference>
<dbReference type="Proteomes" id="UP000663833">
    <property type="component" value="Unassembled WGS sequence"/>
</dbReference>
<dbReference type="GO" id="GO:0003887">
    <property type="term" value="F:DNA-directed DNA polymerase activity"/>
    <property type="evidence" value="ECO:0007669"/>
    <property type="project" value="UniProtKB-EC"/>
</dbReference>
<dbReference type="EMBL" id="CAJOBQ010000120">
    <property type="protein sequence ID" value="CAF4263561.1"/>
    <property type="molecule type" value="Genomic_DNA"/>
</dbReference>
<gene>
    <name evidence="21" type="ORF">FME351_LOCUS16939</name>
    <name evidence="23" type="ORF">HFQ381_LOCUS11820</name>
    <name evidence="20" type="ORF">LUA448_LOCUS17271</name>
    <name evidence="22" type="ORF">TSG867_LOCUS3868</name>
</gene>
<keyword evidence="13" id="KW-0234">DNA repair</keyword>
<keyword evidence="8" id="KW-0479">Metal-binding</keyword>
<accession>A0A817ZTZ8</accession>
<dbReference type="Gene3D" id="3.30.70.270">
    <property type="match status" value="1"/>
</dbReference>
<sequence length="610" mass="69523">MNSDHRVIALIDMDCFYVQVEQRLQPEFLGKPCGVAQYYTWKGGGLIAVNYEARDFGVKRGMRGEQAKELCPDFHVFHVQEVNGKANLTRYRDASADVFRVLNGNFKLVEKASIDEAYVDLTDDVQKLKDENFPLTINDFSTTHLAGFTTKTEDERIEILGKWLKDCQLDDEQRNLDLVFGAYLVERIRKKIKDETGFFCSAGIARNKILAKLCCGFNKPKKQTVINQTDVDHVFDQTPVQKIQGLGAKAGDRVMELFQVEYVGQLRKYTLDVLQASIGEKDGYWLYNLVRGIETAPVNSRNLYKSISASKNFPGKSSLDTLDKIRTWCHNLAEEVFNRLEKDRAENKRRAKLLTVTCTLNTNETIARSCPINEYSIDRFANDTFRILKQFNKSPASSNIYTPAIISFGIGAGKFLENANTKSIVDLFSKQTTKTETIKPTENTTRCQEYEDYDDDDDDGSNSEDKILQKSTVTVPIQGDFFRKFQKTDEQIKPRPKSETKTTSSIVSFFSRYASNENIPICSPEKSSEHCTTCSKCQKSILVWNMPEHEDFHYAHELQMEENRSNSMIAPPPPPPATTKISKPVKRKNEKQKSNIQTLDSFVNKKPKTE</sequence>
<evidence type="ECO:0000256" key="13">
    <source>
        <dbReference type="ARBA" id="ARBA00023204"/>
    </source>
</evidence>
<comment type="catalytic activity">
    <reaction evidence="16">
        <text>DNA(n) + a 2'-deoxyribonucleoside 5'-triphosphate = DNA(n+1) + diphosphate</text>
        <dbReference type="Rhea" id="RHEA:22508"/>
        <dbReference type="Rhea" id="RHEA-COMP:17339"/>
        <dbReference type="Rhea" id="RHEA-COMP:17340"/>
        <dbReference type="ChEBI" id="CHEBI:33019"/>
        <dbReference type="ChEBI" id="CHEBI:61560"/>
        <dbReference type="ChEBI" id="CHEBI:173112"/>
        <dbReference type="EC" id="2.7.7.7"/>
    </reaction>
</comment>
<dbReference type="InterPro" id="IPR041298">
    <property type="entry name" value="UBZ3"/>
</dbReference>
<dbReference type="Gene3D" id="3.40.1170.60">
    <property type="match status" value="1"/>
</dbReference>
<organism evidence="20 24">
    <name type="scientific">Rotaria socialis</name>
    <dbReference type="NCBI Taxonomy" id="392032"/>
    <lineage>
        <taxon>Eukaryota</taxon>
        <taxon>Metazoa</taxon>
        <taxon>Spiralia</taxon>
        <taxon>Gnathifera</taxon>
        <taxon>Rotifera</taxon>
        <taxon>Eurotatoria</taxon>
        <taxon>Bdelloidea</taxon>
        <taxon>Philodinida</taxon>
        <taxon>Philodinidae</taxon>
        <taxon>Rotaria</taxon>
    </lineage>
</organism>
<dbReference type="InterPro" id="IPR036775">
    <property type="entry name" value="DNA_pol_Y-fam_lit_finger_sf"/>
</dbReference>
<dbReference type="Proteomes" id="UP000663862">
    <property type="component" value="Unassembled WGS sequence"/>
</dbReference>
<evidence type="ECO:0000256" key="9">
    <source>
        <dbReference type="ARBA" id="ARBA00022763"/>
    </source>
</evidence>
<dbReference type="EC" id="2.7.7.7" evidence="5"/>
<dbReference type="GO" id="GO:0008270">
    <property type="term" value="F:zinc ion binding"/>
    <property type="evidence" value="ECO:0007669"/>
    <property type="project" value="UniProtKB-KW"/>
</dbReference>
<protein>
    <recommendedName>
        <fullName evidence="15">DNA polymerase eta</fullName>
        <ecNumber evidence="5">2.7.7.7</ecNumber>
    </recommendedName>
</protein>
<evidence type="ECO:0000313" key="20">
    <source>
        <dbReference type="EMBL" id="CAF3397629.1"/>
    </source>
</evidence>
<evidence type="ECO:0000313" key="21">
    <source>
        <dbReference type="EMBL" id="CAF3503541.1"/>
    </source>
</evidence>
<comment type="cofactor">
    <cofactor evidence="1">
        <name>Mn(2+)</name>
        <dbReference type="ChEBI" id="CHEBI:29035"/>
    </cofactor>
</comment>
<evidence type="ECO:0000256" key="11">
    <source>
        <dbReference type="ARBA" id="ARBA00022833"/>
    </source>
</evidence>
<keyword evidence="12" id="KW-0460">Magnesium</keyword>
<evidence type="ECO:0000313" key="23">
    <source>
        <dbReference type="EMBL" id="CAF4273606.1"/>
    </source>
</evidence>
<evidence type="ECO:0000313" key="22">
    <source>
        <dbReference type="EMBL" id="CAF4263561.1"/>
    </source>
</evidence>
<feature type="compositionally biased region" description="Acidic residues" evidence="17">
    <location>
        <begin position="450"/>
        <end position="462"/>
    </location>
</feature>
<comment type="caution">
    <text evidence="20">The sequence shown here is derived from an EMBL/GenBank/DDBJ whole genome shotgun (WGS) entry which is preliminary data.</text>
</comment>
<dbReference type="SUPFAM" id="SSF56672">
    <property type="entry name" value="DNA/RNA polymerases"/>
    <property type="match status" value="1"/>
</dbReference>
<dbReference type="GO" id="GO:0005634">
    <property type="term" value="C:nucleus"/>
    <property type="evidence" value="ECO:0007669"/>
    <property type="project" value="UniProtKB-SubCell"/>
</dbReference>
<keyword evidence="9" id="KW-0227">DNA damage</keyword>
<keyword evidence="7" id="KW-0548">Nucleotidyltransferase</keyword>
<evidence type="ECO:0000256" key="10">
    <source>
        <dbReference type="ARBA" id="ARBA00022771"/>
    </source>
</evidence>
<dbReference type="PROSITE" id="PS51907">
    <property type="entry name" value="ZF_UBZ3"/>
    <property type="match status" value="1"/>
</dbReference>
<feature type="domain" description="UBZ3-type" evidence="19">
    <location>
        <begin position="527"/>
        <end position="561"/>
    </location>
</feature>
<dbReference type="InterPro" id="IPR052230">
    <property type="entry name" value="DNA_polymerase_eta"/>
</dbReference>
<evidence type="ECO:0000256" key="2">
    <source>
        <dbReference type="ARBA" id="ARBA00001946"/>
    </source>
</evidence>
<evidence type="ECO:0000256" key="4">
    <source>
        <dbReference type="ARBA" id="ARBA00010945"/>
    </source>
</evidence>
<name>A0A817ZTZ8_9BILA</name>
<dbReference type="InterPro" id="IPR043128">
    <property type="entry name" value="Rev_trsase/Diguanyl_cyclase"/>
</dbReference>
<keyword evidence="14" id="KW-0539">Nucleus</keyword>
<dbReference type="GO" id="GO:0005657">
    <property type="term" value="C:replication fork"/>
    <property type="evidence" value="ECO:0007669"/>
    <property type="project" value="TreeGrafter"/>
</dbReference>
<evidence type="ECO:0000259" key="19">
    <source>
        <dbReference type="PROSITE" id="PS51907"/>
    </source>
</evidence>
<feature type="region of interest" description="Disordered" evidence="17">
    <location>
        <begin position="439"/>
        <end position="469"/>
    </location>
</feature>
<evidence type="ECO:0000256" key="17">
    <source>
        <dbReference type="SAM" id="MobiDB-lite"/>
    </source>
</evidence>
<evidence type="ECO:0000256" key="8">
    <source>
        <dbReference type="ARBA" id="ARBA00022723"/>
    </source>
</evidence>
<comment type="similarity">
    <text evidence="4">Belongs to the DNA polymerase type-Y family.</text>
</comment>
<dbReference type="GO" id="GO:0035861">
    <property type="term" value="C:site of double-strand break"/>
    <property type="evidence" value="ECO:0007669"/>
    <property type="project" value="TreeGrafter"/>
</dbReference>
<dbReference type="EMBL" id="CAJOBO010000693">
    <property type="protein sequence ID" value="CAF4273606.1"/>
    <property type="molecule type" value="Genomic_DNA"/>
</dbReference>
<dbReference type="GO" id="GO:0003684">
    <property type="term" value="F:damaged DNA binding"/>
    <property type="evidence" value="ECO:0007669"/>
    <property type="project" value="InterPro"/>
</dbReference>
<dbReference type="PANTHER" id="PTHR45873">
    <property type="entry name" value="DNA POLYMERASE ETA"/>
    <property type="match status" value="1"/>
</dbReference>
<dbReference type="AlphaFoldDB" id="A0A817ZTZ8"/>
<dbReference type="Gene3D" id="3.30.1490.100">
    <property type="entry name" value="DNA polymerase, Y-family, little finger domain"/>
    <property type="match status" value="1"/>
</dbReference>
<dbReference type="EMBL" id="CAJNYU010002057">
    <property type="protein sequence ID" value="CAF3503541.1"/>
    <property type="molecule type" value="Genomic_DNA"/>
</dbReference>
<dbReference type="Pfam" id="PF18439">
    <property type="entry name" value="zf_UBZ"/>
    <property type="match status" value="1"/>
</dbReference>
<dbReference type="Proteomes" id="UP000663851">
    <property type="component" value="Unassembled WGS sequence"/>
</dbReference>
<dbReference type="SUPFAM" id="SSF100879">
    <property type="entry name" value="Lesion bypass DNA polymerase (Y-family), little finger domain"/>
    <property type="match status" value="1"/>
</dbReference>
<evidence type="ECO:0000256" key="14">
    <source>
        <dbReference type="ARBA" id="ARBA00023242"/>
    </source>
</evidence>
<keyword evidence="6" id="KW-0808">Transferase</keyword>
<dbReference type="PIRSF" id="PIRSF036603">
    <property type="entry name" value="DPol_eta"/>
    <property type="match status" value="1"/>
</dbReference>
<feature type="domain" description="UmuC" evidence="18">
    <location>
        <begin position="8"/>
        <end position="247"/>
    </location>
</feature>
<dbReference type="InterPro" id="IPR043502">
    <property type="entry name" value="DNA/RNA_pol_sf"/>
</dbReference>
<evidence type="ECO:0000256" key="15">
    <source>
        <dbReference type="ARBA" id="ARBA00044975"/>
    </source>
</evidence>
<feature type="region of interest" description="Disordered" evidence="17">
    <location>
        <begin position="563"/>
        <end position="610"/>
    </location>
</feature>
<comment type="subcellular location">
    <subcellularLocation>
        <location evidence="3">Nucleus</location>
    </subcellularLocation>
</comment>
<dbReference type="EMBL" id="CAJNYD010002178">
    <property type="protein sequence ID" value="CAF3397629.1"/>
    <property type="molecule type" value="Genomic_DNA"/>
</dbReference>
<evidence type="ECO:0000256" key="6">
    <source>
        <dbReference type="ARBA" id="ARBA00022679"/>
    </source>
</evidence>
<dbReference type="FunFam" id="3.40.1170.60:FF:000003">
    <property type="entry name" value="DNA polymerase eta"/>
    <property type="match status" value="1"/>
</dbReference>
<keyword evidence="10" id="KW-0863">Zinc-finger</keyword>
<dbReference type="Pfam" id="PF21704">
    <property type="entry name" value="POLH-Rev1_HhH"/>
    <property type="match status" value="1"/>
</dbReference>
<evidence type="ECO:0000256" key="7">
    <source>
        <dbReference type="ARBA" id="ARBA00022695"/>
    </source>
</evidence>
<dbReference type="InterPro" id="IPR001126">
    <property type="entry name" value="UmuC"/>
</dbReference>
<evidence type="ECO:0000256" key="1">
    <source>
        <dbReference type="ARBA" id="ARBA00001936"/>
    </source>
</evidence>
<evidence type="ECO:0000313" key="24">
    <source>
        <dbReference type="Proteomes" id="UP000663833"/>
    </source>
</evidence>
<dbReference type="GO" id="GO:0006281">
    <property type="term" value="P:DNA repair"/>
    <property type="evidence" value="ECO:0007669"/>
    <property type="project" value="UniProtKB-KW"/>
</dbReference>
<evidence type="ECO:0000256" key="12">
    <source>
        <dbReference type="ARBA" id="ARBA00022842"/>
    </source>
</evidence>
<evidence type="ECO:0000256" key="5">
    <source>
        <dbReference type="ARBA" id="ARBA00012417"/>
    </source>
</evidence>
<evidence type="ECO:0000256" key="3">
    <source>
        <dbReference type="ARBA" id="ARBA00004123"/>
    </source>
</evidence>
<dbReference type="Pfam" id="PF11799">
    <property type="entry name" value="IMS_C"/>
    <property type="match status" value="1"/>
</dbReference>
<comment type="cofactor">
    <cofactor evidence="2">
        <name>Mg(2+)</name>
        <dbReference type="ChEBI" id="CHEBI:18420"/>
    </cofactor>
</comment>
<proteinExistence type="inferred from homology"/>
<evidence type="ECO:0000259" key="18">
    <source>
        <dbReference type="PROSITE" id="PS50173"/>
    </source>
</evidence>
<dbReference type="InterPro" id="IPR017961">
    <property type="entry name" value="DNA_pol_Y-fam_little_finger"/>
</dbReference>
<dbReference type="PROSITE" id="PS50173">
    <property type="entry name" value="UMUC"/>
    <property type="match status" value="1"/>
</dbReference>
<keyword evidence="11" id="KW-0862">Zinc</keyword>
<dbReference type="PANTHER" id="PTHR45873:SF1">
    <property type="entry name" value="DNA POLYMERASE ETA"/>
    <property type="match status" value="1"/>
</dbReference>
<evidence type="ECO:0000256" key="16">
    <source>
        <dbReference type="ARBA" id="ARBA00049244"/>
    </source>
</evidence>
<dbReference type="Proteomes" id="UP000663869">
    <property type="component" value="Unassembled WGS sequence"/>
</dbReference>
<dbReference type="GO" id="GO:0042276">
    <property type="term" value="P:error-prone translesion synthesis"/>
    <property type="evidence" value="ECO:0007669"/>
    <property type="project" value="TreeGrafter"/>
</dbReference>
<reference evidence="20" key="1">
    <citation type="submission" date="2021-02" db="EMBL/GenBank/DDBJ databases">
        <authorList>
            <person name="Nowell W R."/>
        </authorList>
    </citation>
    <scope>NUCLEOTIDE SEQUENCE</scope>
</reference>
<dbReference type="Gene3D" id="1.10.150.20">
    <property type="entry name" value="5' to 3' exonuclease, C-terminal subdomain"/>
    <property type="match status" value="1"/>
</dbReference>
<dbReference type="Pfam" id="PF00817">
    <property type="entry name" value="IMS"/>
    <property type="match status" value="1"/>
</dbReference>
<dbReference type="FunFam" id="1.10.150.20:FF:000014">
    <property type="entry name" value="Polymerase (DNA directed), eta"/>
    <property type="match status" value="1"/>
</dbReference>